<feature type="region of interest" description="Disordered" evidence="1">
    <location>
        <begin position="683"/>
        <end position="948"/>
    </location>
</feature>
<dbReference type="STRING" id="1531966.A0A0A1T6R4"/>
<evidence type="ECO:0000313" key="4">
    <source>
        <dbReference type="Proteomes" id="UP000039046"/>
    </source>
</evidence>
<feature type="compositionally biased region" description="Polar residues" evidence="1">
    <location>
        <begin position="204"/>
        <end position="229"/>
    </location>
</feature>
<feature type="compositionally biased region" description="Polar residues" evidence="1">
    <location>
        <begin position="18"/>
        <end position="32"/>
    </location>
</feature>
<evidence type="ECO:0000313" key="3">
    <source>
        <dbReference type="EMBL" id="CEJ81835.1"/>
    </source>
</evidence>
<dbReference type="Pfam" id="PF04424">
    <property type="entry name" value="MINDY_DUB"/>
    <property type="match status" value="1"/>
</dbReference>
<organism evidence="3 4">
    <name type="scientific">[Torrubiella] hemipterigena</name>
    <dbReference type="NCBI Taxonomy" id="1531966"/>
    <lineage>
        <taxon>Eukaryota</taxon>
        <taxon>Fungi</taxon>
        <taxon>Dikarya</taxon>
        <taxon>Ascomycota</taxon>
        <taxon>Pezizomycotina</taxon>
        <taxon>Sordariomycetes</taxon>
        <taxon>Hypocreomycetidae</taxon>
        <taxon>Hypocreales</taxon>
        <taxon>Clavicipitaceae</taxon>
        <taxon>Clavicipitaceae incertae sedis</taxon>
        <taxon>'Torrubiella' clade</taxon>
    </lineage>
</organism>
<gene>
    <name evidence="3" type="ORF">VHEMI01945</name>
</gene>
<dbReference type="GO" id="GO:0004843">
    <property type="term" value="F:cysteine-type deubiquitinase activity"/>
    <property type="evidence" value="ECO:0007669"/>
    <property type="project" value="InterPro"/>
</dbReference>
<feature type="region of interest" description="Disordered" evidence="1">
    <location>
        <begin position="202"/>
        <end position="229"/>
    </location>
</feature>
<dbReference type="AlphaFoldDB" id="A0A0A1T6R4"/>
<feature type="compositionally biased region" description="Polar residues" evidence="1">
    <location>
        <begin position="74"/>
        <end position="96"/>
    </location>
</feature>
<feature type="region of interest" description="Disordered" evidence="1">
    <location>
        <begin position="347"/>
        <end position="369"/>
    </location>
</feature>
<feature type="region of interest" description="Disordered" evidence="1">
    <location>
        <begin position="1"/>
        <end position="130"/>
    </location>
</feature>
<dbReference type="GO" id="GO:0071108">
    <property type="term" value="P:protein K48-linked deubiquitination"/>
    <property type="evidence" value="ECO:0007669"/>
    <property type="project" value="TreeGrafter"/>
</dbReference>
<dbReference type="HOGENOM" id="CLU_007080_0_1_1"/>
<dbReference type="GO" id="GO:0071944">
    <property type="term" value="C:cell periphery"/>
    <property type="evidence" value="ECO:0007669"/>
    <property type="project" value="TreeGrafter"/>
</dbReference>
<evidence type="ECO:0000259" key="2">
    <source>
        <dbReference type="Pfam" id="PF04424"/>
    </source>
</evidence>
<accession>A0A0A1T6R4</accession>
<dbReference type="GO" id="GO:1990380">
    <property type="term" value="F:K48-linked deubiquitinase activity"/>
    <property type="evidence" value="ECO:0007669"/>
    <property type="project" value="InterPro"/>
</dbReference>
<feature type="compositionally biased region" description="Basic and acidic residues" evidence="1">
    <location>
        <begin position="937"/>
        <end position="948"/>
    </location>
</feature>
<feature type="domain" description="MINDY deubiquitinase" evidence="2">
    <location>
        <begin position="384"/>
        <end position="686"/>
    </location>
</feature>
<feature type="compositionally biased region" description="Pro residues" evidence="1">
    <location>
        <begin position="881"/>
        <end position="909"/>
    </location>
</feature>
<dbReference type="GO" id="GO:0005829">
    <property type="term" value="C:cytosol"/>
    <property type="evidence" value="ECO:0007669"/>
    <property type="project" value="TreeGrafter"/>
</dbReference>
<evidence type="ECO:0000256" key="1">
    <source>
        <dbReference type="SAM" id="MobiDB-lite"/>
    </source>
</evidence>
<reference evidence="3 4" key="1">
    <citation type="journal article" date="2015" name="Genome Announc.">
        <title>Draft Genome Sequence and Gene Annotation of the Entomopathogenic Fungus Verticillium hemipterigenum.</title>
        <authorList>
            <person name="Horn F."/>
            <person name="Habel A."/>
            <person name="Scharf D.H."/>
            <person name="Dworschak J."/>
            <person name="Brakhage A.A."/>
            <person name="Guthke R."/>
            <person name="Hertweck C."/>
            <person name="Linde J."/>
        </authorList>
    </citation>
    <scope>NUCLEOTIDE SEQUENCE [LARGE SCALE GENOMIC DNA]</scope>
</reference>
<feature type="region of interest" description="Disordered" evidence="1">
    <location>
        <begin position="245"/>
        <end position="300"/>
    </location>
</feature>
<dbReference type="GO" id="GO:0016807">
    <property type="term" value="F:cysteine-type carboxypeptidase activity"/>
    <property type="evidence" value="ECO:0007669"/>
    <property type="project" value="TreeGrafter"/>
</dbReference>
<dbReference type="Proteomes" id="UP000039046">
    <property type="component" value="Unassembled WGS sequence"/>
</dbReference>
<dbReference type="InterPro" id="IPR033979">
    <property type="entry name" value="MINDY_domain"/>
</dbReference>
<name>A0A0A1T6R4_9HYPO</name>
<feature type="compositionally biased region" description="Low complexity" evidence="1">
    <location>
        <begin position="688"/>
        <end position="701"/>
    </location>
</feature>
<protein>
    <recommendedName>
        <fullName evidence="2">MINDY deubiquitinase domain-containing protein</fullName>
    </recommendedName>
</protein>
<sequence>MVSYQADQPPRNPAKGDSSANPGQHATVNQWLNDEENNVWKHESASSGDNTPKTDPRKNNTNDIPSILRPGFGNPNQQPNHNVWQSHTTSKTSEPTVQDDIPQALKPAVTGSGLNPFRTGSTPAKTPPHITVQSPTDSFASLSINQASNNPWGASLLTQASDVPKTVPQLLPEATDQDPWATQEPIEMDATPIQHAVNVPGNLDGSSAWTEQANTSPAPTSVNPAVSTMSPEAKDMLREEHQVWGDAAGAGKKTKGKRKDDDSDDEWNMIDSETSSIAPDDEFKDAPTTQAAGKQKEGALPAAVPFAAPSTAATSDTTSKPFETPVSRSDDLLIEGLEETLPTIEQQTGVTPTSPDVRPALPPRDSAGPDRWVLTRQAVDGKAETYQVKNIRWHDVNARKNPRSSPILIQNENGPCPLVALVNALTLTTPEDVSDTALVHTLKSRETVSLSLVLDAVFDELMSPRRMSSEDALPDVTELYAFLQSLHTGMNVNPRFIPTPEMIAAYKRSSLTHLHPSQRELLMPGTFENSLEMRLYATFSIPLIHGWLARKTDPAYEAFERQAATYEDAQNLLFREEELDHKLSGQGLSPSEQQLYHDIMTIKMFMTESATQLTHWGIEVIGKAIRPGTFAILFRNDHFSTLYCHPQTMQLMTLVTDAGYRSHDEVVWETLADVNGERTEMLSGDFRPVGSGPVVGGSSSSTFVGDDAGGMWTTVQKGKRGKAPQQSMDAPATSQEEQEDRDLALALQLQEEEEEREREERERRRQETLLSEQFIEQQAQQPQPVNRHGRRRSSNNNFTPPNLSSNTVNIPITGSGRPSNSSTHSLQRPLSGQPAPQPVRMQEVRPLVPPRRPGVHRPEDPSEEAPPSYEQSAHDRTYAPPSNPPPSNPPPSNPPPSGLGGPPSGPPPGRMSQAPGVYQRPMGGRTPAMLGSASSAHLRDRDRDCVVM</sequence>
<dbReference type="EMBL" id="CDHN01000001">
    <property type="protein sequence ID" value="CEJ81835.1"/>
    <property type="molecule type" value="Genomic_DNA"/>
</dbReference>
<proteinExistence type="predicted"/>
<dbReference type="InterPro" id="IPR007518">
    <property type="entry name" value="MINDY"/>
</dbReference>
<dbReference type="OrthoDB" id="10261212at2759"/>
<dbReference type="PANTHER" id="PTHR18063:SF6">
    <property type="entry name" value="UBIQUITIN CARBOXYL-TERMINAL HYDROLASE"/>
    <property type="match status" value="1"/>
</dbReference>
<dbReference type="PANTHER" id="PTHR18063">
    <property type="entry name" value="NF-E2 INDUCIBLE PROTEIN"/>
    <property type="match status" value="1"/>
</dbReference>
<feature type="compositionally biased region" description="Basic and acidic residues" evidence="1">
    <location>
        <begin position="758"/>
        <end position="767"/>
    </location>
</feature>
<feature type="compositionally biased region" description="Polar residues" evidence="1">
    <location>
        <begin position="724"/>
        <end position="735"/>
    </location>
</feature>
<feature type="compositionally biased region" description="Low complexity" evidence="1">
    <location>
        <begin position="777"/>
        <end position="786"/>
    </location>
</feature>
<keyword evidence="4" id="KW-1185">Reference proteome</keyword>
<feature type="compositionally biased region" description="Polar residues" evidence="1">
    <location>
        <begin position="798"/>
        <end position="830"/>
    </location>
</feature>